<dbReference type="SUPFAM" id="SSF69618">
    <property type="entry name" value="HemD-like"/>
    <property type="match status" value="1"/>
</dbReference>
<evidence type="ECO:0000256" key="1">
    <source>
        <dbReference type="ARBA" id="ARBA00004772"/>
    </source>
</evidence>
<dbReference type="UniPathway" id="UPA00251">
    <property type="reaction ID" value="UER00320"/>
</dbReference>
<evidence type="ECO:0000256" key="2">
    <source>
        <dbReference type="ARBA" id="ARBA00008133"/>
    </source>
</evidence>
<dbReference type="Pfam" id="PF02602">
    <property type="entry name" value="HEM4"/>
    <property type="match status" value="1"/>
</dbReference>
<reference evidence="12 13" key="1">
    <citation type="submission" date="2017-08" db="EMBL/GenBank/DDBJ databases">
        <title>Infants hospitalized years apart are colonized by the same room-sourced microbial strains.</title>
        <authorList>
            <person name="Brooks B."/>
            <person name="Olm M.R."/>
            <person name="Firek B.A."/>
            <person name="Baker R."/>
            <person name="Thomas B.C."/>
            <person name="Morowitz M.J."/>
            <person name="Banfield J.F."/>
        </authorList>
    </citation>
    <scope>NUCLEOTIDE SEQUENCE [LARGE SCALE GENOMIC DNA]</scope>
    <source>
        <strain evidence="12">S2_006_000_R1_57</strain>
    </source>
</reference>
<feature type="domain" description="Tetrapyrrole biosynthesis uroporphyrinogen III synthase" evidence="11">
    <location>
        <begin position="29"/>
        <end position="270"/>
    </location>
</feature>
<organism evidence="12 13">
    <name type="scientific">Lawsonella clevelandensis</name>
    <dbReference type="NCBI Taxonomy" id="1528099"/>
    <lineage>
        <taxon>Bacteria</taxon>
        <taxon>Bacillati</taxon>
        <taxon>Actinomycetota</taxon>
        <taxon>Actinomycetes</taxon>
        <taxon>Mycobacteriales</taxon>
        <taxon>Lawsonellaceae</taxon>
        <taxon>Lawsonella</taxon>
    </lineage>
</organism>
<protein>
    <recommendedName>
        <fullName evidence="7 9">Uroporphyrinogen-III synthase</fullName>
        <ecNumber evidence="3 9">4.2.1.75</ecNumber>
    </recommendedName>
</protein>
<keyword evidence="4 9" id="KW-0456">Lyase</keyword>
<comment type="pathway">
    <text evidence="1 9">Porphyrin-containing compound metabolism; protoporphyrin-IX biosynthesis; coproporphyrinogen-III from 5-aminolevulinate: step 3/4.</text>
</comment>
<keyword evidence="5 9" id="KW-0627">Porphyrin biosynthesis</keyword>
<dbReference type="EMBL" id="QFOZ01000004">
    <property type="protein sequence ID" value="PZP89146.1"/>
    <property type="molecule type" value="Genomic_DNA"/>
</dbReference>
<gene>
    <name evidence="12" type="ORF">DI579_04450</name>
</gene>
<dbReference type="Proteomes" id="UP000248606">
    <property type="component" value="Unassembled WGS sequence"/>
</dbReference>
<evidence type="ECO:0000313" key="13">
    <source>
        <dbReference type="Proteomes" id="UP000248606"/>
    </source>
</evidence>
<dbReference type="GO" id="GO:0006782">
    <property type="term" value="P:protoporphyrinogen IX biosynthetic process"/>
    <property type="evidence" value="ECO:0007669"/>
    <property type="project" value="UniProtKB-UniRule"/>
</dbReference>
<comment type="similarity">
    <text evidence="2 9">Belongs to the uroporphyrinogen-III synthase family.</text>
</comment>
<sequence>MTMVDSHQPQTLAATAAPRLLVSRPAGDPFSAALEKAGYTVVSTPFNHCCVAGDPHGPNISTVNVWEEPLRNGHVMWVVFASRRGVEVFNKLFPDTLAAAAKAGTHFAVIGPATGVALRHLGLEPDLTMPASAATGQQLGQALRERVDYPPQKPTKKKPPVPTVLCIGSALSRWDSAVSLHEAGWDVTCLPVYTMMPLTADELPAGTIADWQDGQFACAVVTAPSAARVLVTLCGKGNVVCIGDTTAATAKKVGLNISRVAKTADPAGVVEAVQLAFPLTESAELAAPSELTEPAAPSSQLQTPSTSQPRTSLIATSATADRSGEQAEAGA</sequence>
<accession>A0A2W5K2W4</accession>
<evidence type="ECO:0000256" key="10">
    <source>
        <dbReference type="SAM" id="MobiDB-lite"/>
    </source>
</evidence>
<comment type="catalytic activity">
    <reaction evidence="8 9">
        <text>hydroxymethylbilane = uroporphyrinogen III + H2O</text>
        <dbReference type="Rhea" id="RHEA:18965"/>
        <dbReference type="ChEBI" id="CHEBI:15377"/>
        <dbReference type="ChEBI" id="CHEBI:57308"/>
        <dbReference type="ChEBI" id="CHEBI:57845"/>
        <dbReference type="EC" id="4.2.1.75"/>
    </reaction>
</comment>
<evidence type="ECO:0000256" key="4">
    <source>
        <dbReference type="ARBA" id="ARBA00023239"/>
    </source>
</evidence>
<dbReference type="GO" id="GO:0004852">
    <property type="term" value="F:uroporphyrinogen-III synthase activity"/>
    <property type="evidence" value="ECO:0007669"/>
    <property type="project" value="UniProtKB-UniRule"/>
</dbReference>
<dbReference type="EC" id="4.2.1.75" evidence="3 9"/>
<proteinExistence type="inferred from homology"/>
<dbReference type="InterPro" id="IPR036108">
    <property type="entry name" value="4pyrrol_syn_uPrphyn_synt_sf"/>
</dbReference>
<name>A0A2W5K2W4_9ACTN</name>
<evidence type="ECO:0000256" key="9">
    <source>
        <dbReference type="RuleBase" id="RU366031"/>
    </source>
</evidence>
<evidence type="ECO:0000256" key="7">
    <source>
        <dbReference type="ARBA" id="ARBA00040167"/>
    </source>
</evidence>
<dbReference type="GO" id="GO:0006780">
    <property type="term" value="P:uroporphyrinogen III biosynthetic process"/>
    <property type="evidence" value="ECO:0007669"/>
    <property type="project" value="UniProtKB-UniRule"/>
</dbReference>
<feature type="region of interest" description="Disordered" evidence="10">
    <location>
        <begin position="286"/>
        <end position="331"/>
    </location>
</feature>
<comment type="function">
    <text evidence="6 9">Catalyzes cyclization of the linear tetrapyrrole, hydroxymethylbilane, to the macrocyclic uroporphyrinogen III.</text>
</comment>
<dbReference type="PANTHER" id="PTHR38042">
    <property type="entry name" value="UROPORPHYRINOGEN-III SYNTHASE, CHLOROPLASTIC"/>
    <property type="match status" value="1"/>
</dbReference>
<dbReference type="PANTHER" id="PTHR38042:SF1">
    <property type="entry name" value="UROPORPHYRINOGEN-III SYNTHASE, CHLOROPLASTIC"/>
    <property type="match status" value="1"/>
</dbReference>
<evidence type="ECO:0000256" key="8">
    <source>
        <dbReference type="ARBA" id="ARBA00048617"/>
    </source>
</evidence>
<evidence type="ECO:0000313" key="12">
    <source>
        <dbReference type="EMBL" id="PZP89146.1"/>
    </source>
</evidence>
<dbReference type="InterPro" id="IPR003754">
    <property type="entry name" value="4pyrrol_synth_uPrphyn_synth"/>
</dbReference>
<dbReference type="CDD" id="cd06578">
    <property type="entry name" value="HemD"/>
    <property type="match status" value="1"/>
</dbReference>
<dbReference type="InterPro" id="IPR039793">
    <property type="entry name" value="UROS/Hem4"/>
</dbReference>
<comment type="caution">
    <text evidence="12">The sequence shown here is derived from an EMBL/GenBank/DDBJ whole genome shotgun (WGS) entry which is preliminary data.</text>
</comment>
<evidence type="ECO:0000256" key="3">
    <source>
        <dbReference type="ARBA" id="ARBA00013109"/>
    </source>
</evidence>
<dbReference type="AlphaFoldDB" id="A0A2W5K2W4"/>
<evidence type="ECO:0000259" key="11">
    <source>
        <dbReference type="Pfam" id="PF02602"/>
    </source>
</evidence>
<dbReference type="Gene3D" id="3.40.50.10090">
    <property type="match status" value="2"/>
</dbReference>
<feature type="compositionally biased region" description="Low complexity" evidence="10">
    <location>
        <begin position="297"/>
        <end position="313"/>
    </location>
</feature>
<evidence type="ECO:0000256" key="6">
    <source>
        <dbReference type="ARBA" id="ARBA00037589"/>
    </source>
</evidence>
<evidence type="ECO:0000256" key="5">
    <source>
        <dbReference type="ARBA" id="ARBA00023244"/>
    </source>
</evidence>